<dbReference type="PROSITE" id="PS51352">
    <property type="entry name" value="THIOREDOXIN_2"/>
    <property type="match status" value="1"/>
</dbReference>
<dbReference type="PANTHER" id="PTHR35891:SF2">
    <property type="entry name" value="THIOL:DISULFIDE INTERCHANGE PROTEIN DSBA"/>
    <property type="match status" value="1"/>
</dbReference>
<keyword evidence="6" id="KW-1015">Disulfide bond</keyword>
<comment type="caution">
    <text evidence="10">The sequence shown here is derived from an EMBL/GenBank/DDBJ whole genome shotgun (WGS) entry which is preliminary data.</text>
</comment>
<evidence type="ECO:0000256" key="8">
    <source>
        <dbReference type="SAM" id="SignalP"/>
    </source>
</evidence>
<reference evidence="11" key="1">
    <citation type="journal article" date="2019" name="Int. J. Syst. Evol. Microbiol.">
        <title>The Global Catalogue of Microorganisms (GCM) 10K type strain sequencing project: providing services to taxonomists for standard genome sequencing and annotation.</title>
        <authorList>
            <consortium name="The Broad Institute Genomics Platform"/>
            <consortium name="The Broad Institute Genome Sequencing Center for Infectious Disease"/>
            <person name="Wu L."/>
            <person name="Ma J."/>
        </authorList>
    </citation>
    <scope>NUCLEOTIDE SEQUENCE [LARGE SCALE GENOMIC DNA]</scope>
    <source>
        <strain evidence="11">KACC 11407</strain>
    </source>
</reference>
<dbReference type="CDD" id="cd03019">
    <property type="entry name" value="DsbA_DsbA"/>
    <property type="match status" value="1"/>
</dbReference>
<organism evidence="10 11">
    <name type="scientific">Lysobacter yangpyeongensis</name>
    <dbReference type="NCBI Taxonomy" id="346182"/>
    <lineage>
        <taxon>Bacteria</taxon>
        <taxon>Pseudomonadati</taxon>
        <taxon>Pseudomonadota</taxon>
        <taxon>Gammaproteobacteria</taxon>
        <taxon>Lysobacterales</taxon>
        <taxon>Lysobacteraceae</taxon>
        <taxon>Lysobacter</taxon>
    </lineage>
</organism>
<evidence type="ECO:0000256" key="7">
    <source>
        <dbReference type="ARBA" id="ARBA00023284"/>
    </source>
</evidence>
<dbReference type="InterPro" id="IPR013766">
    <property type="entry name" value="Thioredoxin_domain"/>
</dbReference>
<dbReference type="InterPro" id="IPR050824">
    <property type="entry name" value="Thiol_disulfide_DsbA"/>
</dbReference>
<sequence>MRLFASCLSLLLFALPAAAQTGPMSEAAIDKAVDAVLNAPRSATEGIDYEVIEDAAPYEPVAGRIEVVEVFGYTCPHCAHFEPAVEAWKDRLPKDVKFTPVPAPFGGYWTPYARAYFAAKALGILDRSHEAVFRALHEEGTLPRNPTDDELAAFYVRFGVQPTHFIATLNGAAVDAQMEKAEAFVRRTGVEGTPTLIVAGKYRVTAGPKDALRVVDQLVARERAAARARGR</sequence>
<feature type="domain" description="Thioredoxin" evidence="9">
    <location>
        <begin position="33"/>
        <end position="220"/>
    </location>
</feature>
<evidence type="ECO:0000256" key="1">
    <source>
        <dbReference type="ARBA" id="ARBA00004418"/>
    </source>
</evidence>
<dbReference type="RefSeq" id="WP_386755992.1">
    <property type="nucleotide sequence ID" value="NZ_JBHSNM010000007.1"/>
</dbReference>
<protein>
    <recommendedName>
        <fullName evidence="3">Thiol:disulfide interchange protein DsbA</fullName>
    </recommendedName>
</protein>
<dbReference type="EMBL" id="JBHSNM010000007">
    <property type="protein sequence ID" value="MFC5571322.1"/>
    <property type="molecule type" value="Genomic_DNA"/>
</dbReference>
<feature type="signal peptide" evidence="8">
    <location>
        <begin position="1"/>
        <end position="19"/>
    </location>
</feature>
<evidence type="ECO:0000256" key="4">
    <source>
        <dbReference type="ARBA" id="ARBA00022729"/>
    </source>
</evidence>
<accession>A0ABW0SQB6</accession>
<dbReference type="PANTHER" id="PTHR35891">
    <property type="entry name" value="THIOL:DISULFIDE INTERCHANGE PROTEIN DSBA"/>
    <property type="match status" value="1"/>
</dbReference>
<keyword evidence="5" id="KW-0574">Periplasm</keyword>
<evidence type="ECO:0000256" key="3">
    <source>
        <dbReference type="ARBA" id="ARBA00013831"/>
    </source>
</evidence>
<comment type="similarity">
    <text evidence="2">Belongs to the thioredoxin family. DsbA subfamily.</text>
</comment>
<dbReference type="InterPro" id="IPR023205">
    <property type="entry name" value="DsbA/DsbL"/>
</dbReference>
<dbReference type="InterPro" id="IPR001853">
    <property type="entry name" value="DSBA-like_thioredoxin_dom"/>
</dbReference>
<dbReference type="InterPro" id="IPR017937">
    <property type="entry name" value="Thioredoxin_CS"/>
</dbReference>
<dbReference type="InterPro" id="IPR036249">
    <property type="entry name" value="Thioredoxin-like_sf"/>
</dbReference>
<dbReference type="Pfam" id="PF01323">
    <property type="entry name" value="DSBA"/>
    <property type="match status" value="1"/>
</dbReference>
<proteinExistence type="inferred from homology"/>
<keyword evidence="11" id="KW-1185">Reference proteome</keyword>
<feature type="chain" id="PRO_5045496465" description="Thiol:disulfide interchange protein DsbA" evidence="8">
    <location>
        <begin position="20"/>
        <end position="231"/>
    </location>
</feature>
<evidence type="ECO:0000313" key="10">
    <source>
        <dbReference type="EMBL" id="MFC5571322.1"/>
    </source>
</evidence>
<comment type="subcellular location">
    <subcellularLocation>
        <location evidence="1">Periplasm</location>
    </subcellularLocation>
</comment>
<evidence type="ECO:0000256" key="2">
    <source>
        <dbReference type="ARBA" id="ARBA00005791"/>
    </source>
</evidence>
<name>A0ABW0SQB6_9GAMM</name>
<keyword evidence="7" id="KW-0676">Redox-active center</keyword>
<evidence type="ECO:0000256" key="6">
    <source>
        <dbReference type="ARBA" id="ARBA00023157"/>
    </source>
</evidence>
<dbReference type="PROSITE" id="PS00194">
    <property type="entry name" value="THIOREDOXIN_1"/>
    <property type="match status" value="1"/>
</dbReference>
<evidence type="ECO:0000259" key="9">
    <source>
        <dbReference type="PROSITE" id="PS51352"/>
    </source>
</evidence>
<keyword evidence="4 8" id="KW-0732">Signal</keyword>
<dbReference type="Gene3D" id="3.40.30.10">
    <property type="entry name" value="Glutaredoxin"/>
    <property type="match status" value="1"/>
</dbReference>
<evidence type="ECO:0000256" key="5">
    <source>
        <dbReference type="ARBA" id="ARBA00022764"/>
    </source>
</evidence>
<gene>
    <name evidence="10" type="ORF">ACFPN1_14755</name>
</gene>
<dbReference type="SUPFAM" id="SSF52833">
    <property type="entry name" value="Thioredoxin-like"/>
    <property type="match status" value="1"/>
</dbReference>
<dbReference type="Proteomes" id="UP001596036">
    <property type="component" value="Unassembled WGS sequence"/>
</dbReference>
<evidence type="ECO:0000313" key="11">
    <source>
        <dbReference type="Proteomes" id="UP001596036"/>
    </source>
</evidence>